<reference evidence="1 2" key="1">
    <citation type="submission" date="2023-06" db="EMBL/GenBank/DDBJ databases">
        <authorList>
            <person name="Oyuntsetseg B."/>
            <person name="Kim S.B."/>
        </authorList>
    </citation>
    <scope>NUCLEOTIDE SEQUENCE [LARGE SCALE GENOMIC DNA]</scope>
    <source>
        <strain evidence="1 2">2-2</strain>
    </source>
</reference>
<gene>
    <name evidence="1" type="ORF">QP939_47625</name>
</gene>
<name>A0ABY8XL94_9PSEU</name>
<dbReference type="EMBL" id="CP127173">
    <property type="protein sequence ID" value="WIV56387.1"/>
    <property type="molecule type" value="Genomic_DNA"/>
</dbReference>
<evidence type="ECO:0000313" key="1">
    <source>
        <dbReference type="EMBL" id="WIV56387.1"/>
    </source>
</evidence>
<proteinExistence type="predicted"/>
<protein>
    <submittedName>
        <fullName evidence="1">Uncharacterized protein</fullName>
    </submittedName>
</protein>
<keyword evidence="2" id="KW-1185">Reference proteome</keyword>
<evidence type="ECO:0000313" key="2">
    <source>
        <dbReference type="Proteomes" id="UP001227101"/>
    </source>
</evidence>
<dbReference type="Proteomes" id="UP001227101">
    <property type="component" value="Chromosome"/>
</dbReference>
<sequence length="102" mass="11066">MWSDFSTFDHVIGQVSYAAEYTLSGSLVNVRPVSYQATFDTEAVTLEGNTLDAYGGQVGTAIPNAYGFTHVGTVAANTSTFWNPNGYSNYNGDHDCIRIVTR</sequence>
<organism evidence="1 2">
    <name type="scientific">Amycolatopsis nalaikhensis</name>
    <dbReference type="NCBI Taxonomy" id="715472"/>
    <lineage>
        <taxon>Bacteria</taxon>
        <taxon>Bacillati</taxon>
        <taxon>Actinomycetota</taxon>
        <taxon>Actinomycetes</taxon>
        <taxon>Pseudonocardiales</taxon>
        <taxon>Pseudonocardiaceae</taxon>
        <taxon>Amycolatopsis</taxon>
    </lineage>
</organism>
<dbReference type="RefSeq" id="WP_285453522.1">
    <property type="nucleotide sequence ID" value="NZ_CP127173.1"/>
</dbReference>
<accession>A0ABY8XL94</accession>